<accession>A0A3E0A043</accession>
<sequence>MTMNIEDELRAGMREQVAGVAVRTGLVAAAAQRHRRRTMVHRAMYATGVFGLAGALAAVVAVSGGDAPAVNAQQPAEPRLELVAAVTASQNISYRMKVTLGSREDPDGWGSAEGAYDPATRSGYLNSPQLDGPGVYYQRLVDGVLYLGSNGGPTWKQELGDRLEYGDALQGAASASADPEVLFETLRQAGLTVTETPAGYHFETSKPLDGTLFVTGTATLAGDISLDTAGRIAKVTANESMKGQFKPNVKGGVAIDSGNVVTVELSDYGTPVQVEKPTDVVVVK</sequence>
<evidence type="ECO:0000256" key="1">
    <source>
        <dbReference type="SAM" id="Phobius"/>
    </source>
</evidence>
<dbReference type="OrthoDB" id="3372861at2"/>
<dbReference type="AlphaFoldDB" id="A0A3E0A043"/>
<name>A0A3E0A043_9ACTN</name>
<keyword evidence="1" id="KW-0812">Transmembrane</keyword>
<dbReference type="EMBL" id="QUMQ01000001">
    <property type="protein sequence ID" value="REF99490.1"/>
    <property type="molecule type" value="Genomic_DNA"/>
</dbReference>
<keyword evidence="3" id="KW-1185">Reference proteome</keyword>
<organism evidence="2 3">
    <name type="scientific">Asanoa ferruginea</name>
    <dbReference type="NCBI Taxonomy" id="53367"/>
    <lineage>
        <taxon>Bacteria</taxon>
        <taxon>Bacillati</taxon>
        <taxon>Actinomycetota</taxon>
        <taxon>Actinomycetes</taxon>
        <taxon>Micromonosporales</taxon>
        <taxon>Micromonosporaceae</taxon>
        <taxon>Asanoa</taxon>
    </lineage>
</organism>
<feature type="transmembrane region" description="Helical" evidence="1">
    <location>
        <begin position="43"/>
        <end position="64"/>
    </location>
</feature>
<keyword evidence="1" id="KW-1133">Transmembrane helix</keyword>
<gene>
    <name evidence="2" type="ORF">DFJ67_5527</name>
</gene>
<dbReference type="Proteomes" id="UP000256913">
    <property type="component" value="Unassembled WGS sequence"/>
</dbReference>
<evidence type="ECO:0000313" key="3">
    <source>
        <dbReference type="Proteomes" id="UP000256913"/>
    </source>
</evidence>
<reference evidence="2 3" key="1">
    <citation type="submission" date="2018-08" db="EMBL/GenBank/DDBJ databases">
        <title>Sequencing the genomes of 1000 actinobacteria strains.</title>
        <authorList>
            <person name="Klenk H.-P."/>
        </authorList>
    </citation>
    <scope>NUCLEOTIDE SEQUENCE [LARGE SCALE GENOMIC DNA]</scope>
    <source>
        <strain evidence="2 3">DSM 44099</strain>
    </source>
</reference>
<protein>
    <submittedName>
        <fullName evidence="2">Uncharacterized protein</fullName>
    </submittedName>
</protein>
<dbReference type="RefSeq" id="WP_147315618.1">
    <property type="nucleotide sequence ID" value="NZ_BONB01000023.1"/>
</dbReference>
<comment type="caution">
    <text evidence="2">The sequence shown here is derived from an EMBL/GenBank/DDBJ whole genome shotgun (WGS) entry which is preliminary data.</text>
</comment>
<evidence type="ECO:0000313" key="2">
    <source>
        <dbReference type="EMBL" id="REF99490.1"/>
    </source>
</evidence>
<proteinExistence type="predicted"/>
<dbReference type="Gene3D" id="2.50.20.20">
    <property type="match status" value="1"/>
</dbReference>
<keyword evidence="1" id="KW-0472">Membrane</keyword>